<feature type="region of interest" description="Disordered" evidence="1">
    <location>
        <begin position="354"/>
        <end position="414"/>
    </location>
</feature>
<dbReference type="SUPFAM" id="SSF52833">
    <property type="entry name" value="Thioredoxin-like"/>
    <property type="match status" value="1"/>
</dbReference>
<name>A0A2M8EI21_UNCKA</name>
<evidence type="ECO:0000259" key="3">
    <source>
        <dbReference type="PROSITE" id="PS51352"/>
    </source>
</evidence>
<dbReference type="InterPro" id="IPR000866">
    <property type="entry name" value="AhpC/TSA"/>
</dbReference>
<dbReference type="InterPro" id="IPR008963">
    <property type="entry name" value="Purple_acid_Pase-like_N"/>
</dbReference>
<organism evidence="4 5">
    <name type="scientific">candidate division WWE3 bacterium CG_4_9_14_0_2_um_filter_48_10</name>
    <dbReference type="NCBI Taxonomy" id="1975078"/>
    <lineage>
        <taxon>Bacteria</taxon>
        <taxon>Katanobacteria</taxon>
    </lineage>
</organism>
<dbReference type="Pfam" id="PF00578">
    <property type="entry name" value="AhpC-TSA"/>
    <property type="match status" value="1"/>
</dbReference>
<feature type="domain" description="Thioredoxin" evidence="3">
    <location>
        <begin position="732"/>
        <end position="861"/>
    </location>
</feature>
<dbReference type="Pfam" id="PF16656">
    <property type="entry name" value="Pur_ac_phosph_N"/>
    <property type="match status" value="2"/>
</dbReference>
<sequence length="861" mass="92354">MGLLIPLLNVQADTTGTLRPIADGGDDNGYFKNTGGTLCTTTNCYLEVDESSGADCTNSDGNSSYVEAKDTGSRITFDVSESSIPDNSTITAMAVTACHIYKKAAAPNTFKMRRCINGACESFGPDITAGATYAETTKTNSPLSVTKTSSTDIEIGIEITGTEIRISQISAVITYTPPDTTPPVITNIQASDITQTTAKITWTTDEPATSQVEYGKTTSYGSQTSLDPDLVTSHTVNLSSLEAGTLYHYRVKSKDANNNLATSSDKTFTTEAGPDTTPPVISSIQAQNISQTGATTTWNTDEPATSQVEYGTTTAYGNSTAINSSLVTFHSVGLSGLTADTTYHYRVKSKDANNNLATSGDKTFTTSGKPLPPEEVEKALPGTPKVEAPKIEADKTPPKVSLDPPSINPTKSATTTFSGRTTEKMGIVSALQFSLNGGKSWHPIKEIKGLGKKKASFTFTTPYLVDGNYEVVVRAFDNSDNIGLSPVRVLVVDVLPPLVGGHIATLGPQVLTPDKGGFVTALVGSEQKIILSAVGGPTKVKILLGEETFPLAYSSDIRLWSGNVRFAELGAHDLRVVAEDGAGNKTDRFLGGVWVQPGGEVLDGEAGKPIEKAEVYLYFFEEVTKSWVLWDAASFGLKNPYLTDKKGQYSFFVPPGRYYLSVSAPGYRTVTSEIVELERGSLLGYIFRLPPRPYIAIPFFGITIHLPAFLDFLVAGKESVGPSVTVPEPKTLKLGDKIPSFTLSDLKGKQISSEDLKGRLFLTFGSVWSPTFFEQAPILSAVAKKKVSFYVVFLQEKASAVETFLKRGGYSFPSLIDKTGVLAQSYKVLTLPQHFFIENGIIRAVEMGVLDEAGLLEGLQR</sequence>
<proteinExistence type="predicted"/>
<protein>
    <recommendedName>
        <fullName evidence="6">Fibronectin type-III domain-containing protein</fullName>
    </recommendedName>
</protein>
<dbReference type="GO" id="GO:0003993">
    <property type="term" value="F:acid phosphatase activity"/>
    <property type="evidence" value="ECO:0007669"/>
    <property type="project" value="InterPro"/>
</dbReference>
<dbReference type="Gene3D" id="3.40.30.10">
    <property type="entry name" value="Glutaredoxin"/>
    <property type="match status" value="1"/>
</dbReference>
<accession>A0A2M8EI21</accession>
<dbReference type="GO" id="GO:0046872">
    <property type="term" value="F:metal ion binding"/>
    <property type="evidence" value="ECO:0007669"/>
    <property type="project" value="InterPro"/>
</dbReference>
<dbReference type="CDD" id="cd02966">
    <property type="entry name" value="TlpA_like_family"/>
    <property type="match status" value="1"/>
</dbReference>
<dbReference type="PANTHER" id="PTHR42852">
    <property type="entry name" value="THIOL:DISULFIDE INTERCHANGE PROTEIN DSBE"/>
    <property type="match status" value="1"/>
</dbReference>
<reference evidence="5" key="1">
    <citation type="submission" date="2017-09" db="EMBL/GenBank/DDBJ databases">
        <title>Depth-based differentiation of microbial function through sediment-hosted aquifers and enrichment of novel symbionts in the deep terrestrial subsurface.</title>
        <authorList>
            <person name="Probst A.J."/>
            <person name="Ladd B."/>
            <person name="Jarett J.K."/>
            <person name="Geller-Mcgrath D.E."/>
            <person name="Sieber C.M.K."/>
            <person name="Emerson J.B."/>
            <person name="Anantharaman K."/>
            <person name="Thomas B.C."/>
            <person name="Malmstrom R."/>
            <person name="Stieglmeier M."/>
            <person name="Klingl A."/>
            <person name="Woyke T."/>
            <person name="Ryan C.M."/>
            <person name="Banfield J.F."/>
        </authorList>
    </citation>
    <scope>NUCLEOTIDE SEQUENCE [LARGE SCALE GENOMIC DNA]</scope>
</reference>
<comment type="caution">
    <text evidence="4">The sequence shown here is derived from an EMBL/GenBank/DDBJ whole genome shotgun (WGS) entry which is preliminary data.</text>
</comment>
<dbReference type="Gene3D" id="2.60.40.1120">
    <property type="entry name" value="Carboxypeptidase-like, regulatory domain"/>
    <property type="match status" value="1"/>
</dbReference>
<dbReference type="InterPro" id="IPR013766">
    <property type="entry name" value="Thioredoxin_domain"/>
</dbReference>
<dbReference type="InterPro" id="IPR008969">
    <property type="entry name" value="CarboxyPept-like_regulatory"/>
</dbReference>
<dbReference type="Pfam" id="PF13620">
    <property type="entry name" value="CarboxypepD_reg"/>
    <property type="match status" value="1"/>
</dbReference>
<dbReference type="SUPFAM" id="SSF49363">
    <property type="entry name" value="Purple acid phosphatase, N-terminal domain"/>
    <property type="match status" value="2"/>
</dbReference>
<evidence type="ECO:0000313" key="5">
    <source>
        <dbReference type="Proteomes" id="UP000228781"/>
    </source>
</evidence>
<dbReference type="InterPro" id="IPR014756">
    <property type="entry name" value="Ig_E-set"/>
</dbReference>
<dbReference type="Gene3D" id="2.60.40.380">
    <property type="entry name" value="Purple acid phosphatase-like, N-terminal"/>
    <property type="match status" value="1"/>
</dbReference>
<evidence type="ECO:0000259" key="2">
    <source>
        <dbReference type="PROSITE" id="PS50853"/>
    </source>
</evidence>
<feature type="compositionally biased region" description="Basic and acidic residues" evidence="1">
    <location>
        <begin position="387"/>
        <end position="397"/>
    </location>
</feature>
<feature type="domain" description="Fibronectin type-III" evidence="2">
    <location>
        <begin position="184"/>
        <end position="273"/>
    </location>
</feature>
<gene>
    <name evidence="4" type="ORF">CO059_02920</name>
</gene>
<dbReference type="SUPFAM" id="SSF81296">
    <property type="entry name" value="E set domains"/>
    <property type="match status" value="1"/>
</dbReference>
<feature type="domain" description="Fibronectin type-III" evidence="2">
    <location>
        <begin position="280"/>
        <end position="369"/>
    </location>
</feature>
<dbReference type="SUPFAM" id="SSF49464">
    <property type="entry name" value="Carboxypeptidase regulatory domain-like"/>
    <property type="match status" value="1"/>
</dbReference>
<dbReference type="GO" id="GO:0016491">
    <property type="term" value="F:oxidoreductase activity"/>
    <property type="evidence" value="ECO:0007669"/>
    <property type="project" value="InterPro"/>
</dbReference>
<dbReference type="InterPro" id="IPR050553">
    <property type="entry name" value="Thioredoxin_ResA/DsbE_sf"/>
</dbReference>
<dbReference type="AlphaFoldDB" id="A0A2M8EI21"/>
<evidence type="ECO:0000313" key="4">
    <source>
        <dbReference type="EMBL" id="PJC22075.1"/>
    </source>
</evidence>
<feature type="compositionally biased region" description="Polar residues" evidence="1">
    <location>
        <begin position="354"/>
        <end position="368"/>
    </location>
</feature>
<dbReference type="Gene3D" id="2.60.40.10">
    <property type="entry name" value="Immunoglobulins"/>
    <property type="match status" value="1"/>
</dbReference>
<evidence type="ECO:0000256" key="1">
    <source>
        <dbReference type="SAM" id="MobiDB-lite"/>
    </source>
</evidence>
<dbReference type="CDD" id="cd00063">
    <property type="entry name" value="FN3"/>
    <property type="match status" value="2"/>
</dbReference>
<dbReference type="PROSITE" id="PS51352">
    <property type="entry name" value="THIOREDOXIN_2"/>
    <property type="match status" value="1"/>
</dbReference>
<dbReference type="InterPro" id="IPR015914">
    <property type="entry name" value="PAPs_N"/>
</dbReference>
<dbReference type="Gene3D" id="2.60.40.650">
    <property type="match status" value="1"/>
</dbReference>
<dbReference type="InterPro" id="IPR013783">
    <property type="entry name" value="Ig-like_fold"/>
</dbReference>
<dbReference type="EMBL" id="PFSK01000044">
    <property type="protein sequence ID" value="PJC22075.1"/>
    <property type="molecule type" value="Genomic_DNA"/>
</dbReference>
<dbReference type="InterPro" id="IPR003961">
    <property type="entry name" value="FN3_dom"/>
</dbReference>
<dbReference type="GO" id="GO:0016209">
    <property type="term" value="F:antioxidant activity"/>
    <property type="evidence" value="ECO:0007669"/>
    <property type="project" value="InterPro"/>
</dbReference>
<dbReference type="Proteomes" id="UP000228781">
    <property type="component" value="Unassembled WGS sequence"/>
</dbReference>
<evidence type="ECO:0008006" key="6">
    <source>
        <dbReference type="Google" id="ProtNLM"/>
    </source>
</evidence>
<dbReference type="SMART" id="SM00060">
    <property type="entry name" value="FN3"/>
    <property type="match status" value="2"/>
</dbReference>
<dbReference type="PROSITE" id="PS50853">
    <property type="entry name" value="FN3"/>
    <property type="match status" value="2"/>
</dbReference>
<dbReference type="PANTHER" id="PTHR42852:SF17">
    <property type="entry name" value="THIOREDOXIN-LIKE PROTEIN HI_1115"/>
    <property type="match status" value="1"/>
</dbReference>
<dbReference type="InterPro" id="IPR036249">
    <property type="entry name" value="Thioredoxin-like_sf"/>
</dbReference>